<dbReference type="Proteomes" id="UP000663880">
    <property type="component" value="Unassembled WGS sequence"/>
</dbReference>
<gene>
    <name evidence="2" type="ORF">PMACD_LOCUS5661</name>
</gene>
<protein>
    <submittedName>
        <fullName evidence="2">Uncharacterized protein</fullName>
    </submittedName>
</protein>
<proteinExistence type="predicted"/>
<accession>A0A821R234</accession>
<organism evidence="2 3">
    <name type="scientific">Pieris macdunnoughi</name>
    <dbReference type="NCBI Taxonomy" id="345717"/>
    <lineage>
        <taxon>Eukaryota</taxon>
        <taxon>Metazoa</taxon>
        <taxon>Ecdysozoa</taxon>
        <taxon>Arthropoda</taxon>
        <taxon>Hexapoda</taxon>
        <taxon>Insecta</taxon>
        <taxon>Pterygota</taxon>
        <taxon>Neoptera</taxon>
        <taxon>Endopterygota</taxon>
        <taxon>Lepidoptera</taxon>
        <taxon>Glossata</taxon>
        <taxon>Ditrysia</taxon>
        <taxon>Papilionoidea</taxon>
        <taxon>Pieridae</taxon>
        <taxon>Pierinae</taxon>
        <taxon>Pieris</taxon>
    </lineage>
</organism>
<dbReference type="AlphaFoldDB" id="A0A821R234"/>
<feature type="compositionally biased region" description="Pro residues" evidence="1">
    <location>
        <begin position="177"/>
        <end position="191"/>
    </location>
</feature>
<reference evidence="2" key="1">
    <citation type="submission" date="2021-02" db="EMBL/GenBank/DDBJ databases">
        <authorList>
            <person name="Steward A R."/>
        </authorList>
    </citation>
    <scope>NUCLEOTIDE SEQUENCE</scope>
</reference>
<keyword evidence="3" id="KW-1185">Reference proteome</keyword>
<feature type="region of interest" description="Disordered" evidence="1">
    <location>
        <begin position="133"/>
        <end position="194"/>
    </location>
</feature>
<name>A0A821R234_9NEOP</name>
<evidence type="ECO:0000313" key="3">
    <source>
        <dbReference type="Proteomes" id="UP000663880"/>
    </source>
</evidence>
<evidence type="ECO:0000256" key="1">
    <source>
        <dbReference type="SAM" id="MobiDB-lite"/>
    </source>
</evidence>
<dbReference type="EMBL" id="CAJOBZ010000011">
    <property type="protein sequence ID" value="CAF4835357.1"/>
    <property type="molecule type" value="Genomic_DNA"/>
</dbReference>
<dbReference type="OrthoDB" id="7338397at2759"/>
<evidence type="ECO:0000313" key="2">
    <source>
        <dbReference type="EMBL" id="CAF4835357.1"/>
    </source>
</evidence>
<feature type="region of interest" description="Disordered" evidence="1">
    <location>
        <begin position="344"/>
        <end position="369"/>
    </location>
</feature>
<comment type="caution">
    <text evidence="2">The sequence shown here is derived from an EMBL/GenBank/DDBJ whole genome shotgun (WGS) entry which is preliminary data.</text>
</comment>
<sequence>MSARPPTTATRTKKQNHANIPCPIEDCARFTYGKLPDHLTKIHGLTGAERDALNEQQRKRFFNGELCQVRYLKETAIRDLWGSDYDDPRIRAKIHQSYALVKIRIIPLAATQRSRPLTEQDANVLTAYNARTAPRPARVQRTRTRARPYAVPETNSVQSSLSSESSEDDSARSSLPLSPPPSSPSLPPSPAPYELQPVETRLRDIFDSKIDAGYKAVIDDMKKSMTMGRTLGTRKRKIYRTYRRYAKRLIAFLHRQHSPLAYDVDVLLCGERQVCAFLDNISREHKTKTLRNYIVGAIKLLDSRLFALERDPSCKEKVVSMNRVYEVLLARLNDCDRLLAQKEMSHHKDTTPEDDDSEQEFDDAYDGLV</sequence>
<feature type="compositionally biased region" description="Acidic residues" evidence="1">
    <location>
        <begin position="352"/>
        <end position="369"/>
    </location>
</feature>